<sequence length="120" mass="13217">MTTPTPNDKVDPQPDGRPDPRATRFDEIVTVEKKCPSCLQLFMGPVWGTDHPEPAELPVSGYCPRCVDRMETTVAKAERQLKKSMRGVKDTAGPTGEAPVEPEPTEVSEALELELPTEEQ</sequence>
<gene>
    <name evidence="2" type="ORF">LCGC14_1535270</name>
</gene>
<reference evidence="2" key="1">
    <citation type="journal article" date="2015" name="Nature">
        <title>Complex archaea that bridge the gap between prokaryotes and eukaryotes.</title>
        <authorList>
            <person name="Spang A."/>
            <person name="Saw J.H."/>
            <person name="Jorgensen S.L."/>
            <person name="Zaremba-Niedzwiedzka K."/>
            <person name="Martijn J."/>
            <person name="Lind A.E."/>
            <person name="van Eijk R."/>
            <person name="Schleper C."/>
            <person name="Guy L."/>
            <person name="Ettema T.J."/>
        </authorList>
    </citation>
    <scope>NUCLEOTIDE SEQUENCE</scope>
</reference>
<evidence type="ECO:0000313" key="2">
    <source>
        <dbReference type="EMBL" id="KKM61083.1"/>
    </source>
</evidence>
<feature type="compositionally biased region" description="Basic and acidic residues" evidence="1">
    <location>
        <begin position="8"/>
        <end position="22"/>
    </location>
</feature>
<evidence type="ECO:0000256" key="1">
    <source>
        <dbReference type="SAM" id="MobiDB-lite"/>
    </source>
</evidence>
<dbReference type="EMBL" id="LAZR01011555">
    <property type="protein sequence ID" value="KKM61083.1"/>
    <property type="molecule type" value="Genomic_DNA"/>
</dbReference>
<feature type="region of interest" description="Disordered" evidence="1">
    <location>
        <begin position="81"/>
        <end position="120"/>
    </location>
</feature>
<comment type="caution">
    <text evidence="2">The sequence shown here is derived from an EMBL/GenBank/DDBJ whole genome shotgun (WGS) entry which is preliminary data.</text>
</comment>
<protein>
    <submittedName>
        <fullName evidence="2">Uncharacterized protein</fullName>
    </submittedName>
</protein>
<name>A0A0F9IUS9_9ZZZZ</name>
<dbReference type="AlphaFoldDB" id="A0A0F9IUS9"/>
<organism evidence="2">
    <name type="scientific">marine sediment metagenome</name>
    <dbReference type="NCBI Taxonomy" id="412755"/>
    <lineage>
        <taxon>unclassified sequences</taxon>
        <taxon>metagenomes</taxon>
        <taxon>ecological metagenomes</taxon>
    </lineage>
</organism>
<feature type="region of interest" description="Disordered" evidence="1">
    <location>
        <begin position="1"/>
        <end position="22"/>
    </location>
</feature>
<feature type="compositionally biased region" description="Acidic residues" evidence="1">
    <location>
        <begin position="103"/>
        <end position="120"/>
    </location>
</feature>
<accession>A0A0F9IUS9</accession>
<proteinExistence type="predicted"/>